<feature type="region of interest" description="Disordered" evidence="1">
    <location>
        <begin position="103"/>
        <end position="126"/>
    </location>
</feature>
<reference evidence="3 4" key="1">
    <citation type="submission" date="2020-02" db="EMBL/GenBank/DDBJ databases">
        <title>Genome sequence of the type strain DSM 27180 of Arthrobacter silviterrae.</title>
        <authorList>
            <person name="Gao J."/>
            <person name="Sun J."/>
        </authorList>
    </citation>
    <scope>NUCLEOTIDE SEQUENCE [LARGE SCALE GENOMIC DNA]</scope>
    <source>
        <strain evidence="3 4">DSM 27180</strain>
    </source>
</reference>
<gene>
    <name evidence="3" type="ORF">G6N77_15065</name>
</gene>
<evidence type="ECO:0000256" key="1">
    <source>
        <dbReference type="SAM" id="MobiDB-lite"/>
    </source>
</evidence>
<keyword evidence="4" id="KW-1185">Reference proteome</keyword>
<evidence type="ECO:0000256" key="2">
    <source>
        <dbReference type="SAM" id="Phobius"/>
    </source>
</evidence>
<organism evidence="3 4">
    <name type="scientific">Arthrobacter silviterrae</name>
    <dbReference type="NCBI Taxonomy" id="2026658"/>
    <lineage>
        <taxon>Bacteria</taxon>
        <taxon>Bacillati</taxon>
        <taxon>Actinomycetota</taxon>
        <taxon>Actinomycetes</taxon>
        <taxon>Micrococcales</taxon>
        <taxon>Micrococcaceae</taxon>
        <taxon>Arthrobacter</taxon>
    </lineage>
</organism>
<feature type="compositionally biased region" description="Low complexity" evidence="1">
    <location>
        <begin position="103"/>
        <end position="112"/>
    </location>
</feature>
<proteinExistence type="predicted"/>
<evidence type="ECO:0000313" key="3">
    <source>
        <dbReference type="EMBL" id="NGN84765.1"/>
    </source>
</evidence>
<feature type="transmembrane region" description="Helical" evidence="2">
    <location>
        <begin position="12"/>
        <end position="32"/>
    </location>
</feature>
<comment type="caution">
    <text evidence="3">The sequence shown here is derived from an EMBL/GenBank/DDBJ whole genome shotgun (WGS) entry which is preliminary data.</text>
</comment>
<keyword evidence="2" id="KW-0472">Membrane</keyword>
<dbReference type="RefSeq" id="WP_165182992.1">
    <property type="nucleotide sequence ID" value="NZ_JAAKZI010000029.1"/>
</dbReference>
<dbReference type="EMBL" id="JAAKZI010000029">
    <property type="protein sequence ID" value="NGN84765.1"/>
    <property type="molecule type" value="Genomic_DNA"/>
</dbReference>
<keyword evidence="2" id="KW-0812">Transmembrane</keyword>
<accession>A0ABX0DG61</accession>
<sequence>MMGNLAAWGRDWLPVISSTGVFVTAVVAYLAYRQALDAGRRDQWWARAQWAIESALDPAGNRRLPGLVVLTSLKTSKLATPQDAALFDTIARSIQAELAAVGPSAVGPAGVPRSETAEPVRTQPDGDLLAQAAQLLAARADSAAAPRKPAPSPISGP</sequence>
<evidence type="ECO:0000313" key="4">
    <source>
        <dbReference type="Proteomes" id="UP000479226"/>
    </source>
</evidence>
<name>A0ABX0DG61_9MICC</name>
<keyword evidence="2" id="KW-1133">Transmembrane helix</keyword>
<dbReference type="Proteomes" id="UP000479226">
    <property type="component" value="Unassembled WGS sequence"/>
</dbReference>
<protein>
    <submittedName>
        <fullName evidence="3">Uncharacterized protein</fullName>
    </submittedName>
</protein>